<comment type="caution">
    <text evidence="3">The sequence shown here is derived from an EMBL/GenBank/DDBJ whole genome shotgun (WGS) entry which is preliminary data.</text>
</comment>
<keyword evidence="2" id="KW-1133">Transmembrane helix</keyword>
<evidence type="ECO:0000313" key="3">
    <source>
        <dbReference type="EMBL" id="PTL56538.1"/>
    </source>
</evidence>
<dbReference type="Proteomes" id="UP000240739">
    <property type="component" value="Unassembled WGS sequence"/>
</dbReference>
<reference evidence="3 4" key="1">
    <citation type="submission" date="2018-03" db="EMBL/GenBank/DDBJ databases">
        <title>Aquarubrobacter algicola gen. nov., sp. nov., a novel actinobacterium isolated from shallow eutrophic lake during the end of cyanobacterial harmful algal blooms.</title>
        <authorList>
            <person name="Chun S.J."/>
        </authorList>
    </citation>
    <scope>NUCLEOTIDE SEQUENCE [LARGE SCALE GENOMIC DNA]</scope>
    <source>
        <strain evidence="3 4">Seoho-28</strain>
    </source>
</reference>
<evidence type="ECO:0000256" key="1">
    <source>
        <dbReference type="SAM" id="MobiDB-lite"/>
    </source>
</evidence>
<dbReference type="OrthoDB" id="10006453at2"/>
<name>A0A2T4UFJ4_9ACTN</name>
<dbReference type="AlphaFoldDB" id="A0A2T4UFJ4"/>
<sequence>MQEVFGIVLFAVVGVGIVIAVLTLATSDRSYDQIGQGGFHEERPRPAAAQGAALARERDEEIRQMLEARNVRRVRRGEAPLDVEEELAALTATRIDPELLDEIRTLVEARNRRRVKAGQEPLDVEAEIARQVRELEA</sequence>
<accession>A0A2T4UFJ4</accession>
<keyword evidence="2" id="KW-0812">Transmembrane</keyword>
<organism evidence="3 4">
    <name type="scientific">Paraconexibacter algicola</name>
    <dbReference type="NCBI Taxonomy" id="2133960"/>
    <lineage>
        <taxon>Bacteria</taxon>
        <taxon>Bacillati</taxon>
        <taxon>Actinomycetota</taxon>
        <taxon>Thermoleophilia</taxon>
        <taxon>Solirubrobacterales</taxon>
        <taxon>Paraconexibacteraceae</taxon>
        <taxon>Paraconexibacter</taxon>
    </lineage>
</organism>
<evidence type="ECO:0000256" key="2">
    <source>
        <dbReference type="SAM" id="Phobius"/>
    </source>
</evidence>
<dbReference type="EMBL" id="PYYB01000002">
    <property type="protein sequence ID" value="PTL56538.1"/>
    <property type="molecule type" value="Genomic_DNA"/>
</dbReference>
<keyword evidence="4" id="KW-1185">Reference proteome</keyword>
<protein>
    <submittedName>
        <fullName evidence="3">Uncharacterized protein</fullName>
    </submittedName>
</protein>
<keyword evidence="2" id="KW-0472">Membrane</keyword>
<feature type="region of interest" description="Disordered" evidence="1">
    <location>
        <begin position="33"/>
        <end position="54"/>
    </location>
</feature>
<proteinExistence type="predicted"/>
<dbReference type="RefSeq" id="WP_107570257.1">
    <property type="nucleotide sequence ID" value="NZ_PYYB01000002.1"/>
</dbReference>
<gene>
    <name evidence="3" type="ORF">C7Y72_16425</name>
</gene>
<evidence type="ECO:0000313" key="4">
    <source>
        <dbReference type="Proteomes" id="UP000240739"/>
    </source>
</evidence>
<feature type="transmembrane region" description="Helical" evidence="2">
    <location>
        <begin position="6"/>
        <end position="25"/>
    </location>
</feature>